<protein>
    <submittedName>
        <fullName evidence="2">Uncharacterized protein</fullName>
    </submittedName>
</protein>
<name>A0ABP9L730_9RHOB</name>
<evidence type="ECO:0000256" key="1">
    <source>
        <dbReference type="SAM" id="Phobius"/>
    </source>
</evidence>
<sequence>MPDHIKLILFHAFIGFLLSLAFVGGLLYLNIANLWHLVTHTAEGPIALIMLVVFCTITFGSAQIGFRIMMMVEENDDDESKGGKRDAIPVLDAIAIPIPVKADDRRA</sequence>
<reference evidence="3" key="1">
    <citation type="journal article" date="2019" name="Int. J. Syst. Evol. Microbiol.">
        <title>The Global Catalogue of Microorganisms (GCM) 10K type strain sequencing project: providing services to taxonomists for standard genome sequencing and annotation.</title>
        <authorList>
            <consortium name="The Broad Institute Genomics Platform"/>
            <consortium name="The Broad Institute Genome Sequencing Center for Infectious Disease"/>
            <person name="Wu L."/>
            <person name="Ma J."/>
        </authorList>
    </citation>
    <scope>NUCLEOTIDE SEQUENCE [LARGE SCALE GENOMIC DNA]</scope>
    <source>
        <strain evidence="3">JCM 18015</strain>
    </source>
</reference>
<keyword evidence="1" id="KW-0812">Transmembrane</keyword>
<gene>
    <name evidence="2" type="ORF">GCM10023209_17320</name>
</gene>
<dbReference type="RefSeq" id="WP_259550283.1">
    <property type="nucleotide sequence ID" value="NZ_BAABHW010000002.1"/>
</dbReference>
<dbReference type="EMBL" id="BAABHW010000002">
    <property type="protein sequence ID" value="GAA5072473.1"/>
    <property type="molecule type" value="Genomic_DNA"/>
</dbReference>
<feature type="transmembrane region" description="Helical" evidence="1">
    <location>
        <begin position="7"/>
        <end position="31"/>
    </location>
</feature>
<proteinExistence type="predicted"/>
<feature type="transmembrane region" description="Helical" evidence="1">
    <location>
        <begin position="46"/>
        <end position="66"/>
    </location>
</feature>
<comment type="caution">
    <text evidence="2">The sequence shown here is derived from an EMBL/GenBank/DDBJ whole genome shotgun (WGS) entry which is preliminary data.</text>
</comment>
<accession>A0ABP9L730</accession>
<dbReference type="Proteomes" id="UP001499910">
    <property type="component" value="Unassembled WGS sequence"/>
</dbReference>
<keyword evidence="1" id="KW-0472">Membrane</keyword>
<keyword evidence="1" id="KW-1133">Transmembrane helix</keyword>
<keyword evidence="3" id="KW-1185">Reference proteome</keyword>
<evidence type="ECO:0000313" key="3">
    <source>
        <dbReference type="Proteomes" id="UP001499910"/>
    </source>
</evidence>
<organism evidence="2 3">
    <name type="scientific">[Roseibacterium] beibuensis</name>
    <dbReference type="NCBI Taxonomy" id="1193142"/>
    <lineage>
        <taxon>Bacteria</taxon>
        <taxon>Pseudomonadati</taxon>
        <taxon>Pseudomonadota</taxon>
        <taxon>Alphaproteobacteria</taxon>
        <taxon>Rhodobacterales</taxon>
        <taxon>Roseobacteraceae</taxon>
        <taxon>Roseicyclus</taxon>
    </lineage>
</organism>
<evidence type="ECO:0000313" key="2">
    <source>
        <dbReference type="EMBL" id="GAA5072473.1"/>
    </source>
</evidence>